<proteinExistence type="predicted"/>
<organism evidence="2 3">
    <name type="scientific">Ambispora leptoticha</name>
    <dbReference type="NCBI Taxonomy" id="144679"/>
    <lineage>
        <taxon>Eukaryota</taxon>
        <taxon>Fungi</taxon>
        <taxon>Fungi incertae sedis</taxon>
        <taxon>Mucoromycota</taxon>
        <taxon>Glomeromycotina</taxon>
        <taxon>Glomeromycetes</taxon>
        <taxon>Archaeosporales</taxon>
        <taxon>Ambisporaceae</taxon>
        <taxon>Ambispora</taxon>
    </lineage>
</organism>
<protein>
    <submittedName>
        <fullName evidence="2">2647_t:CDS:1</fullName>
    </submittedName>
</protein>
<evidence type="ECO:0000313" key="3">
    <source>
        <dbReference type="Proteomes" id="UP000789508"/>
    </source>
</evidence>
<dbReference type="AlphaFoldDB" id="A0A9N9F587"/>
<sequence>MSKENNLPQRIILNVGGIKYETLRSTLTAYPNTLLGTMFADRNETLLKPENGNEYFFDRNGRAFHYIMEYYRTGKLLFPTLSDNLTNNFWITKEEIQKELDYFLIGGLFEQEFKEMHLTLSKHLNTFVALIEDSILKNIRKMENISCFVMFFKISEDPKNANNTLTNFPFEHKIAYQLASNFSTEISKHLQAVFTGSKVYSKYEFDGQTSYYWTFCITLSYNQASILNNSNLKVESNEGTAAASCKGTKEESGLFRLLRRNKIPRKRIQLRSMDNIT</sequence>
<dbReference type="Gene3D" id="3.30.710.10">
    <property type="entry name" value="Potassium Channel Kv1.1, Chain A"/>
    <property type="match status" value="1"/>
</dbReference>
<dbReference type="Pfam" id="PF02214">
    <property type="entry name" value="BTB_2"/>
    <property type="match status" value="1"/>
</dbReference>
<dbReference type="SUPFAM" id="SSF54695">
    <property type="entry name" value="POZ domain"/>
    <property type="match status" value="1"/>
</dbReference>
<comment type="caution">
    <text evidence="2">The sequence shown here is derived from an EMBL/GenBank/DDBJ whole genome shotgun (WGS) entry which is preliminary data.</text>
</comment>
<dbReference type="InterPro" id="IPR011333">
    <property type="entry name" value="SKP1/BTB/POZ_sf"/>
</dbReference>
<evidence type="ECO:0000259" key="1">
    <source>
        <dbReference type="SMART" id="SM00225"/>
    </source>
</evidence>
<dbReference type="SMART" id="SM00225">
    <property type="entry name" value="BTB"/>
    <property type="match status" value="1"/>
</dbReference>
<dbReference type="PANTHER" id="PTHR14499:SF136">
    <property type="entry name" value="GH08630P"/>
    <property type="match status" value="1"/>
</dbReference>
<dbReference type="Proteomes" id="UP000789508">
    <property type="component" value="Unassembled WGS sequence"/>
</dbReference>
<dbReference type="CDD" id="cd18316">
    <property type="entry name" value="BTB_POZ_KCTD-like"/>
    <property type="match status" value="1"/>
</dbReference>
<gene>
    <name evidence="2" type="ORF">ALEPTO_LOCUS3996</name>
</gene>
<accession>A0A9N9F587</accession>
<evidence type="ECO:0000313" key="2">
    <source>
        <dbReference type="EMBL" id="CAG8511448.1"/>
    </source>
</evidence>
<dbReference type="OrthoDB" id="10025005at2759"/>
<dbReference type="InterPro" id="IPR003131">
    <property type="entry name" value="T1-type_BTB"/>
</dbReference>
<dbReference type="InterPro" id="IPR000210">
    <property type="entry name" value="BTB/POZ_dom"/>
</dbReference>
<feature type="domain" description="BTB" evidence="1">
    <location>
        <begin position="9"/>
        <end position="120"/>
    </location>
</feature>
<name>A0A9N9F587_9GLOM</name>
<dbReference type="PANTHER" id="PTHR14499">
    <property type="entry name" value="POTASSIUM CHANNEL TETRAMERIZATION DOMAIN-CONTAINING"/>
    <property type="match status" value="1"/>
</dbReference>
<reference evidence="2" key="1">
    <citation type="submission" date="2021-06" db="EMBL/GenBank/DDBJ databases">
        <authorList>
            <person name="Kallberg Y."/>
            <person name="Tangrot J."/>
            <person name="Rosling A."/>
        </authorList>
    </citation>
    <scope>NUCLEOTIDE SEQUENCE</scope>
    <source>
        <strain evidence="2">FL130A</strain>
    </source>
</reference>
<dbReference type="EMBL" id="CAJVPS010000841">
    <property type="protein sequence ID" value="CAG8511448.1"/>
    <property type="molecule type" value="Genomic_DNA"/>
</dbReference>
<keyword evidence="3" id="KW-1185">Reference proteome</keyword>
<dbReference type="GO" id="GO:0051260">
    <property type="term" value="P:protein homooligomerization"/>
    <property type="evidence" value="ECO:0007669"/>
    <property type="project" value="InterPro"/>
</dbReference>
<dbReference type="PRINTS" id="PR00169">
    <property type="entry name" value="KCHANNEL"/>
</dbReference>